<feature type="domain" description="Metallo-beta-lactamase" evidence="6">
    <location>
        <begin position="111"/>
        <end position="314"/>
    </location>
</feature>
<reference evidence="7 8" key="1">
    <citation type="submission" date="2015-10" db="EMBL/GenBank/DDBJ databases">
        <title>Transcriptomic analysis of a linuron degrading triple-species bacterial consortium.</title>
        <authorList>
            <person name="Albers P."/>
        </authorList>
    </citation>
    <scope>NUCLEOTIDE SEQUENCE [LARGE SCALE GENOMIC DNA]</scope>
    <source>
        <strain evidence="7 8">WDL6</strain>
    </source>
</reference>
<dbReference type="Gene3D" id="3.60.15.10">
    <property type="entry name" value="Ribonuclease Z/Hydroxyacylglutathione hydrolase-like"/>
    <property type="match status" value="1"/>
</dbReference>
<dbReference type="PROSITE" id="PS51318">
    <property type="entry name" value="TAT"/>
    <property type="match status" value="1"/>
</dbReference>
<dbReference type="Pfam" id="PF00753">
    <property type="entry name" value="Lactamase_B"/>
    <property type="match status" value="1"/>
</dbReference>
<dbReference type="PANTHER" id="PTHR42978">
    <property type="entry name" value="QUORUM-QUENCHING LACTONASE YTNP-RELATED-RELATED"/>
    <property type="match status" value="1"/>
</dbReference>
<keyword evidence="4" id="KW-0862">Zinc</keyword>
<accession>A0A109BJ82</accession>
<dbReference type="InterPro" id="IPR006311">
    <property type="entry name" value="TAT_signal"/>
</dbReference>
<comment type="similarity">
    <text evidence="1">Belongs to the metallo-beta-lactamase superfamily.</text>
</comment>
<evidence type="ECO:0000313" key="7">
    <source>
        <dbReference type="EMBL" id="KWT69821.1"/>
    </source>
</evidence>
<organism evidence="7 8">
    <name type="scientific">Hyphomicrobium sulfonivorans</name>
    <dbReference type="NCBI Taxonomy" id="121290"/>
    <lineage>
        <taxon>Bacteria</taxon>
        <taxon>Pseudomonadati</taxon>
        <taxon>Pseudomonadota</taxon>
        <taxon>Alphaproteobacteria</taxon>
        <taxon>Hyphomicrobiales</taxon>
        <taxon>Hyphomicrobiaceae</taxon>
        <taxon>Hyphomicrobium</taxon>
    </lineage>
</organism>
<protein>
    <recommendedName>
        <fullName evidence="6">Metallo-beta-lactamase domain-containing protein</fullName>
    </recommendedName>
</protein>
<dbReference type="STRING" id="121290.APY04_1321"/>
<evidence type="ECO:0000256" key="5">
    <source>
        <dbReference type="SAM" id="SignalP"/>
    </source>
</evidence>
<dbReference type="AlphaFoldDB" id="A0A109BJ82"/>
<keyword evidence="5" id="KW-0732">Signal</keyword>
<evidence type="ECO:0000256" key="3">
    <source>
        <dbReference type="ARBA" id="ARBA00022801"/>
    </source>
</evidence>
<dbReference type="EMBL" id="LMTR01000043">
    <property type="protein sequence ID" value="KWT69821.1"/>
    <property type="molecule type" value="Genomic_DNA"/>
</dbReference>
<keyword evidence="2" id="KW-0479">Metal-binding</keyword>
<keyword evidence="3" id="KW-0378">Hydrolase</keyword>
<dbReference type="InterPro" id="IPR051013">
    <property type="entry name" value="MBL_superfamily_lactonases"/>
</dbReference>
<dbReference type="GO" id="GO:0016787">
    <property type="term" value="F:hydrolase activity"/>
    <property type="evidence" value="ECO:0007669"/>
    <property type="project" value="UniProtKB-KW"/>
</dbReference>
<comment type="caution">
    <text evidence="7">The sequence shown here is derived from an EMBL/GenBank/DDBJ whole genome shotgun (WGS) entry which is preliminary data.</text>
</comment>
<dbReference type="PATRIC" id="fig|121290.4.peg.2202"/>
<dbReference type="RefSeq" id="WP_245281845.1">
    <property type="nucleotide sequence ID" value="NZ_LMTR01000043.1"/>
</dbReference>
<name>A0A109BJ82_HYPSL</name>
<dbReference type="SUPFAM" id="SSF56281">
    <property type="entry name" value="Metallo-hydrolase/oxidoreductase"/>
    <property type="match status" value="1"/>
</dbReference>
<dbReference type="GO" id="GO:0046872">
    <property type="term" value="F:metal ion binding"/>
    <property type="evidence" value="ECO:0007669"/>
    <property type="project" value="UniProtKB-KW"/>
</dbReference>
<evidence type="ECO:0000256" key="2">
    <source>
        <dbReference type="ARBA" id="ARBA00022723"/>
    </source>
</evidence>
<dbReference type="Proteomes" id="UP000059074">
    <property type="component" value="Unassembled WGS sequence"/>
</dbReference>
<dbReference type="InterPro" id="IPR001279">
    <property type="entry name" value="Metallo-B-lactamas"/>
</dbReference>
<evidence type="ECO:0000313" key="8">
    <source>
        <dbReference type="Proteomes" id="UP000059074"/>
    </source>
</evidence>
<feature type="chain" id="PRO_5007132615" description="Metallo-beta-lactamase domain-containing protein" evidence="5">
    <location>
        <begin position="47"/>
        <end position="343"/>
    </location>
</feature>
<evidence type="ECO:0000259" key="6">
    <source>
        <dbReference type="SMART" id="SM00849"/>
    </source>
</evidence>
<keyword evidence="8" id="KW-1185">Reference proteome</keyword>
<proteinExistence type="inferred from homology"/>
<dbReference type="InterPro" id="IPR036866">
    <property type="entry name" value="RibonucZ/Hydroxyglut_hydro"/>
</dbReference>
<evidence type="ECO:0000256" key="4">
    <source>
        <dbReference type="ARBA" id="ARBA00022833"/>
    </source>
</evidence>
<dbReference type="SMART" id="SM00849">
    <property type="entry name" value="Lactamase_B"/>
    <property type="match status" value="1"/>
</dbReference>
<dbReference type="CDD" id="cd07720">
    <property type="entry name" value="OPHC2-like_MBL-fold"/>
    <property type="match status" value="1"/>
</dbReference>
<feature type="signal peptide" evidence="5">
    <location>
        <begin position="1"/>
        <end position="46"/>
    </location>
</feature>
<sequence length="343" mass="36597">MATIDNKANSSTVSRRGFLASASACALPLVAGAMPLGSLFSSAAHAAAPQLGLRKPDWARFKLGGFEFTTLADSDIFIDGPFPLIGGNATADEVAKLMGDNLLPPNKYQPGFTPTLLNTGKELVLFDAGNGGNGFVARPNGGWMANNLAAAGYKPEQIDVVVITHGHSDHVGGLLENGKPAFPNARYVMSATEYDFWAPAGKHSGDAETMAAVFRSNVVPLAERISFIKPGDDVVAGVRAIEAYGHTPGHLAFHIESNGNRLLLWGDCAHHQVASLARPDWHCVFDADREQAAATRKRVFDMAATEKIAVAGYHMPFPSVGYVERDPAGGYRWLAHTYQLNTP</sequence>
<gene>
    <name evidence="7" type="ORF">APY04_1321</name>
</gene>
<evidence type="ECO:0000256" key="1">
    <source>
        <dbReference type="ARBA" id="ARBA00007749"/>
    </source>
</evidence>
<dbReference type="PANTHER" id="PTHR42978:SF6">
    <property type="entry name" value="QUORUM-QUENCHING LACTONASE YTNP-RELATED"/>
    <property type="match status" value="1"/>
</dbReference>